<evidence type="ECO:0000313" key="4">
    <source>
        <dbReference type="Proteomes" id="UP000016933"/>
    </source>
</evidence>
<reference evidence="4" key="1">
    <citation type="journal article" date="2012" name="PLoS Genet.">
        <title>The genomes of the fungal plant pathogens Cladosporium fulvum and Dothistroma septosporum reveal adaptation to different hosts and lifestyles but also signatures of common ancestry.</title>
        <authorList>
            <person name="de Wit P.J.G.M."/>
            <person name="van der Burgt A."/>
            <person name="Oekmen B."/>
            <person name="Stergiopoulos I."/>
            <person name="Abd-Elsalam K.A."/>
            <person name="Aerts A.L."/>
            <person name="Bahkali A.H."/>
            <person name="Beenen H.G."/>
            <person name="Chettri P."/>
            <person name="Cox M.P."/>
            <person name="Datema E."/>
            <person name="de Vries R.P."/>
            <person name="Dhillon B."/>
            <person name="Ganley A.R."/>
            <person name="Griffiths S.A."/>
            <person name="Guo Y."/>
            <person name="Hamelin R.C."/>
            <person name="Henrissat B."/>
            <person name="Kabir M.S."/>
            <person name="Jashni M.K."/>
            <person name="Kema G."/>
            <person name="Klaubauf S."/>
            <person name="Lapidus A."/>
            <person name="Levasseur A."/>
            <person name="Lindquist E."/>
            <person name="Mehrabi R."/>
            <person name="Ohm R.A."/>
            <person name="Owen T.J."/>
            <person name="Salamov A."/>
            <person name="Schwelm A."/>
            <person name="Schijlen E."/>
            <person name="Sun H."/>
            <person name="van den Burg H.A."/>
            <person name="van Ham R.C.H.J."/>
            <person name="Zhang S."/>
            <person name="Goodwin S.B."/>
            <person name="Grigoriev I.V."/>
            <person name="Collemare J."/>
            <person name="Bradshaw R.E."/>
        </authorList>
    </citation>
    <scope>NUCLEOTIDE SEQUENCE [LARGE SCALE GENOMIC DNA]</scope>
    <source>
        <strain evidence="4">NZE10 / CBS 128990</strain>
    </source>
</reference>
<dbReference type="HOGENOM" id="CLU_086099_0_0_1"/>
<accession>N1PP64</accession>
<organism evidence="3 4">
    <name type="scientific">Dothistroma septosporum (strain NZE10 / CBS 128990)</name>
    <name type="common">Red band needle blight fungus</name>
    <name type="synonym">Mycosphaerella pini</name>
    <dbReference type="NCBI Taxonomy" id="675120"/>
    <lineage>
        <taxon>Eukaryota</taxon>
        <taxon>Fungi</taxon>
        <taxon>Dikarya</taxon>
        <taxon>Ascomycota</taxon>
        <taxon>Pezizomycotina</taxon>
        <taxon>Dothideomycetes</taxon>
        <taxon>Dothideomycetidae</taxon>
        <taxon>Mycosphaerellales</taxon>
        <taxon>Mycosphaerellaceae</taxon>
        <taxon>Dothistroma</taxon>
    </lineage>
</organism>
<keyword evidence="4" id="KW-1185">Reference proteome</keyword>
<keyword evidence="2" id="KW-0732">Signal</keyword>
<dbReference type="Proteomes" id="UP000016933">
    <property type="component" value="Unassembled WGS sequence"/>
</dbReference>
<reference evidence="3 4" key="2">
    <citation type="journal article" date="2012" name="PLoS Pathog.">
        <title>Diverse lifestyles and strategies of plant pathogenesis encoded in the genomes of eighteen Dothideomycetes fungi.</title>
        <authorList>
            <person name="Ohm R.A."/>
            <person name="Feau N."/>
            <person name="Henrissat B."/>
            <person name="Schoch C.L."/>
            <person name="Horwitz B.A."/>
            <person name="Barry K.W."/>
            <person name="Condon B.J."/>
            <person name="Copeland A.C."/>
            <person name="Dhillon B."/>
            <person name="Glaser F."/>
            <person name="Hesse C.N."/>
            <person name="Kosti I."/>
            <person name="LaButti K."/>
            <person name="Lindquist E.A."/>
            <person name="Lucas S."/>
            <person name="Salamov A.A."/>
            <person name="Bradshaw R.E."/>
            <person name="Ciuffetti L."/>
            <person name="Hamelin R.C."/>
            <person name="Kema G.H.J."/>
            <person name="Lawrence C."/>
            <person name="Scott J.A."/>
            <person name="Spatafora J.W."/>
            <person name="Turgeon B.G."/>
            <person name="de Wit P.J.G.M."/>
            <person name="Zhong S."/>
            <person name="Goodwin S.B."/>
            <person name="Grigoriev I.V."/>
        </authorList>
    </citation>
    <scope>NUCLEOTIDE SEQUENCE [LARGE SCALE GENOMIC DNA]</scope>
    <source>
        <strain evidence="4">NZE10 / CBS 128990</strain>
    </source>
</reference>
<protein>
    <submittedName>
        <fullName evidence="3">Uncharacterized protein</fullName>
    </submittedName>
</protein>
<dbReference type="OrthoDB" id="429813at2759"/>
<evidence type="ECO:0000313" key="3">
    <source>
        <dbReference type="EMBL" id="EME44160.1"/>
    </source>
</evidence>
<dbReference type="EMBL" id="KB446539">
    <property type="protein sequence ID" value="EME44160.1"/>
    <property type="molecule type" value="Genomic_DNA"/>
</dbReference>
<evidence type="ECO:0000256" key="1">
    <source>
        <dbReference type="SAM" id="MobiDB-lite"/>
    </source>
</evidence>
<feature type="compositionally biased region" description="Low complexity" evidence="1">
    <location>
        <begin position="183"/>
        <end position="195"/>
    </location>
</feature>
<evidence type="ECO:0000256" key="2">
    <source>
        <dbReference type="SAM" id="SignalP"/>
    </source>
</evidence>
<dbReference type="STRING" id="675120.N1PP64"/>
<feature type="region of interest" description="Disordered" evidence="1">
    <location>
        <begin position="172"/>
        <end position="200"/>
    </location>
</feature>
<name>N1PP64_DOTSN</name>
<proteinExistence type="predicted"/>
<dbReference type="eggNOG" id="ENOG502SQV7">
    <property type="taxonomic scope" value="Eukaryota"/>
</dbReference>
<feature type="chain" id="PRO_5004109501" evidence="2">
    <location>
        <begin position="20"/>
        <end position="226"/>
    </location>
</feature>
<dbReference type="OMA" id="ASMIWYV"/>
<feature type="region of interest" description="Disordered" evidence="1">
    <location>
        <begin position="110"/>
        <end position="134"/>
    </location>
</feature>
<sequence>MSTFSAILLAASLASVALAKTDLSGCTSTDVSSPAGASVAYYVPGTGEICSFLDCGGGRAPPKYSVPGCPQYTGTASYSPSYLAGYGSMTAAPSATSSASQVSGSSSAAVAPVSSSSSAGSMSSNASESASASQAHASEVSSSAVATPSMYTSTGAHTTTVVISTPAAVGGSNGTIGSGTTGSGASSSNGTHGTSPTPSGLYNSGAEKVWIGSAAILGLGALVAVL</sequence>
<gene>
    <name evidence="3" type="ORF">DOTSEDRAFT_62659</name>
</gene>
<dbReference type="AlphaFoldDB" id="N1PP64"/>
<feature type="compositionally biased region" description="Gly residues" evidence="1">
    <location>
        <begin position="172"/>
        <end position="182"/>
    </location>
</feature>
<feature type="signal peptide" evidence="2">
    <location>
        <begin position="1"/>
        <end position="19"/>
    </location>
</feature>